<accession>A0A1S4DJX2</accession>
<dbReference type="OrthoDB" id="10255522at2759"/>
<dbReference type="RefSeq" id="XP_016513701.1">
    <property type="nucleotide sequence ID" value="XM_016658215.1"/>
</dbReference>
<evidence type="ECO:0000313" key="2">
    <source>
        <dbReference type="RefSeq" id="XP_016513701.1"/>
    </source>
</evidence>
<name>A0A1S4DJX2_TOBAC</name>
<evidence type="ECO:0000256" key="1">
    <source>
        <dbReference type="SAM" id="MobiDB-lite"/>
    </source>
</evidence>
<dbReference type="PaxDb" id="4097-A0A1S4DJX2"/>
<organism evidence="2">
    <name type="scientific">Nicotiana tabacum</name>
    <name type="common">Common tobacco</name>
    <dbReference type="NCBI Taxonomy" id="4097"/>
    <lineage>
        <taxon>Eukaryota</taxon>
        <taxon>Viridiplantae</taxon>
        <taxon>Streptophyta</taxon>
        <taxon>Embryophyta</taxon>
        <taxon>Tracheophyta</taxon>
        <taxon>Spermatophyta</taxon>
        <taxon>Magnoliopsida</taxon>
        <taxon>eudicotyledons</taxon>
        <taxon>Gunneridae</taxon>
        <taxon>Pentapetalae</taxon>
        <taxon>asterids</taxon>
        <taxon>lamiids</taxon>
        <taxon>Solanales</taxon>
        <taxon>Solanaceae</taxon>
        <taxon>Nicotianoideae</taxon>
        <taxon>Nicotianeae</taxon>
        <taxon>Nicotiana</taxon>
    </lineage>
</organism>
<protein>
    <submittedName>
        <fullName evidence="2">Uncharacterized protein</fullName>
    </submittedName>
</protein>
<dbReference type="AlphaFoldDB" id="A0A1S4DJX2"/>
<reference evidence="2" key="1">
    <citation type="submission" date="2025-08" db="UniProtKB">
        <authorList>
            <consortium name="RefSeq"/>
        </authorList>
    </citation>
    <scope>IDENTIFICATION</scope>
</reference>
<dbReference type="KEGG" id="nta:107830597"/>
<feature type="region of interest" description="Disordered" evidence="1">
    <location>
        <begin position="137"/>
        <end position="163"/>
    </location>
</feature>
<sequence>MIDQLRAEMNELKASAETPRRKMDLLASKKEDIKEELASLNEELRPQLDSAILEWDDLGREYTALKSKLEATLIDYSEVEERLAKYKTDVEIVEACLRTKAEYVKRLSQRETLEEIHAQRFDLLAKIEEAKRIEVETKELYEPEGPEGSGAELSSGEDWAEKP</sequence>
<proteinExistence type="predicted"/>
<gene>
    <name evidence="2" type="primary">LOC107830597</name>
</gene>